<protein>
    <submittedName>
        <fullName evidence="3">Uncharacterized protein</fullName>
    </submittedName>
</protein>
<reference evidence="4" key="3">
    <citation type="submission" date="2018-07" db="EMBL/GenBank/DDBJ databases">
        <authorList>
            <person name="Quirk P.G."/>
            <person name="Krulwich T.A."/>
        </authorList>
    </citation>
    <scope>NUCLEOTIDE SEQUENCE</scope>
    <source>
        <strain evidence="4">CCRI-19302</strain>
    </source>
</reference>
<comment type="caution">
    <text evidence="3">The sequence shown here is derived from an EMBL/GenBank/DDBJ whole genome shotgun (WGS) entry which is preliminary data.</text>
</comment>
<evidence type="ECO:0000313" key="5">
    <source>
        <dbReference type="Proteomes" id="UP000216411"/>
    </source>
</evidence>
<dbReference type="EMBL" id="NOKA02000019">
    <property type="protein sequence ID" value="RDY31236.1"/>
    <property type="molecule type" value="Genomic_DNA"/>
</dbReference>
<dbReference type="Proteomes" id="UP000247523">
    <property type="component" value="Unassembled WGS sequence"/>
</dbReference>
<organism evidence="3 6">
    <name type="scientific">Lachnotalea glycerini</name>
    <dbReference type="NCBI Taxonomy" id="1763509"/>
    <lineage>
        <taxon>Bacteria</taxon>
        <taxon>Bacillati</taxon>
        <taxon>Bacillota</taxon>
        <taxon>Clostridia</taxon>
        <taxon>Lachnospirales</taxon>
        <taxon>Lachnospiraceae</taxon>
        <taxon>Lachnotalea</taxon>
    </lineage>
</organism>
<dbReference type="EMBL" id="QICS01000003">
    <property type="protein sequence ID" value="PXV91812.1"/>
    <property type="molecule type" value="Genomic_DNA"/>
</dbReference>
<sequence>MEELLKGEIVKTFIIAATVFGVAVKVVQTFILINLVEESENIPTAKNKLIKQMKLKFENCYRLNLGVNNVKAFVDKYIHKYKICGININHLERIPIIITWICAVAGIGCGCICYLQNYSVKVGSLYEIYGVGSAVILKLTEIILDAPYKKKVLYINLIDFFENSLQIRLMQDVKKIAAVSNEIEEEMNEMPVIQELKGEQRNQEAILHYRKKEKESKEEEKKASDKNAEAIIEDVISQFLS</sequence>
<keyword evidence="5" id="KW-1185">Reference proteome</keyword>
<feature type="coiled-coil region" evidence="1">
    <location>
        <begin position="202"/>
        <end position="229"/>
    </location>
</feature>
<feature type="transmembrane region" description="Helical" evidence="2">
    <location>
        <begin position="12"/>
        <end position="33"/>
    </location>
</feature>
<evidence type="ECO:0000256" key="1">
    <source>
        <dbReference type="SAM" id="Coils"/>
    </source>
</evidence>
<gene>
    <name evidence="3" type="ORF">C8E03_103383</name>
    <name evidence="4" type="ORF">CG710_010645</name>
</gene>
<reference evidence="3 6" key="2">
    <citation type="submission" date="2018-05" db="EMBL/GenBank/DDBJ databases">
        <title>Genomic Encyclopedia of Type Strains, Phase IV (KMG-IV): sequencing the most valuable type-strain genomes for metagenomic binning, comparative biology and taxonomic classification.</title>
        <authorList>
            <person name="Goeker M."/>
        </authorList>
    </citation>
    <scope>NUCLEOTIDE SEQUENCE [LARGE SCALE GENOMIC DNA]</scope>
    <source>
        <strain evidence="3 6">DSM 28816</strain>
    </source>
</reference>
<accession>A0A255I383</accession>
<evidence type="ECO:0000313" key="4">
    <source>
        <dbReference type="EMBL" id="RDY31236.1"/>
    </source>
</evidence>
<reference evidence="4 5" key="1">
    <citation type="journal article" date="2017" name="Genome Announc.">
        <title>Draft Genome Sequence of a Sporulating and Motile Strain of Lachnotalea glycerini Isolated from Water in Quebec City, Canada.</title>
        <authorList>
            <person name="Maheux A.F."/>
            <person name="Boudreau D.K."/>
            <person name="Berube E."/>
            <person name="Boissinot M."/>
            <person name="Raymond F."/>
            <person name="Brodeur S."/>
            <person name="Corbeil J."/>
            <person name="Isabel S."/>
            <person name="Omar R.F."/>
            <person name="Bergeron M.G."/>
        </authorList>
    </citation>
    <scope>NUCLEOTIDE SEQUENCE [LARGE SCALE GENOMIC DNA]</scope>
    <source>
        <strain evidence="4 5">CCRI-19302</strain>
    </source>
</reference>
<dbReference type="OrthoDB" id="9800316at2"/>
<keyword evidence="2" id="KW-0472">Membrane</keyword>
<name>A0A255I383_9FIRM</name>
<evidence type="ECO:0000313" key="3">
    <source>
        <dbReference type="EMBL" id="PXV91812.1"/>
    </source>
</evidence>
<dbReference type="AlphaFoldDB" id="A0A255I383"/>
<keyword evidence="2" id="KW-1133">Transmembrane helix</keyword>
<dbReference type="RefSeq" id="WP_094380087.1">
    <property type="nucleotide sequence ID" value="NZ_NOKA02000019.1"/>
</dbReference>
<feature type="transmembrane region" description="Helical" evidence="2">
    <location>
        <begin position="97"/>
        <end position="115"/>
    </location>
</feature>
<keyword evidence="2" id="KW-0812">Transmembrane</keyword>
<proteinExistence type="predicted"/>
<evidence type="ECO:0000256" key="2">
    <source>
        <dbReference type="SAM" id="Phobius"/>
    </source>
</evidence>
<keyword evidence="1" id="KW-0175">Coiled coil</keyword>
<dbReference type="Proteomes" id="UP000216411">
    <property type="component" value="Unassembled WGS sequence"/>
</dbReference>
<evidence type="ECO:0000313" key="6">
    <source>
        <dbReference type="Proteomes" id="UP000247523"/>
    </source>
</evidence>